<accession>A0A093XNI7</accession>
<keyword evidence="6" id="KW-0146">Chitin degradation</keyword>
<protein>
    <recommendedName>
        <fullName evidence="3">chitinase</fullName>
        <ecNumber evidence="3">3.2.1.14</ecNumber>
    </recommendedName>
</protein>
<dbReference type="PANTHER" id="PTHR34997">
    <property type="entry name" value="AM15"/>
    <property type="match status" value="1"/>
</dbReference>
<keyword evidence="4" id="KW-0147">Chitin-binding</keyword>
<dbReference type="PROSITE" id="PS51910">
    <property type="entry name" value="GH18_2"/>
    <property type="match status" value="1"/>
</dbReference>
<name>A0A093XNI7_TALMA</name>
<dbReference type="GO" id="GO:0000272">
    <property type="term" value="P:polysaccharide catabolic process"/>
    <property type="evidence" value="ECO:0007669"/>
    <property type="project" value="UniProtKB-KW"/>
</dbReference>
<dbReference type="Gene3D" id="3.10.350.10">
    <property type="entry name" value="LysM domain"/>
    <property type="match status" value="3"/>
</dbReference>
<dbReference type="Pfam" id="PF00704">
    <property type="entry name" value="Glyco_hydro_18"/>
    <property type="match status" value="1"/>
</dbReference>
<dbReference type="Pfam" id="PF01476">
    <property type="entry name" value="LysM"/>
    <property type="match status" value="3"/>
</dbReference>
<dbReference type="PROSITE" id="PS01095">
    <property type="entry name" value="GH18_1"/>
    <property type="match status" value="1"/>
</dbReference>
<feature type="domain" description="LysM" evidence="14">
    <location>
        <begin position="468"/>
        <end position="514"/>
    </location>
</feature>
<dbReference type="SUPFAM" id="SSF54556">
    <property type="entry name" value="Chitinase insertion domain"/>
    <property type="match status" value="1"/>
</dbReference>
<evidence type="ECO:0000256" key="4">
    <source>
        <dbReference type="ARBA" id="ARBA00022669"/>
    </source>
</evidence>
<keyword evidence="10" id="KW-0624">Polysaccharide degradation</keyword>
<dbReference type="HOGENOM" id="CLU_019903_0_0_1"/>
<dbReference type="SUPFAM" id="SSF51445">
    <property type="entry name" value="(Trans)glycosidases"/>
    <property type="match status" value="1"/>
</dbReference>
<dbReference type="eggNOG" id="KOG2806">
    <property type="taxonomic scope" value="Eukaryota"/>
</dbReference>
<dbReference type="InterPro" id="IPR017853">
    <property type="entry name" value="GH"/>
</dbReference>
<dbReference type="SMART" id="SM00257">
    <property type="entry name" value="LysM"/>
    <property type="match status" value="3"/>
</dbReference>
<feature type="chain" id="PRO_5001893967" description="chitinase" evidence="13">
    <location>
        <begin position="17"/>
        <end position="784"/>
    </location>
</feature>
<proteinExistence type="inferred from homology"/>
<feature type="domain" description="GH18" evidence="15">
    <location>
        <begin position="34"/>
        <end position="402"/>
    </location>
</feature>
<sequence length="784" mass="84821">MYLLVVFAWIVVCATASKSTVRHLIPRNDSKPAPRTVGYFGNWDIYGSTPYYIPNIPARNLTHLIYSFANVNSTTGEVYLSDTWADLQYPYPGDDQSAIGNNVYGNIKQLYLWKKQQRNLKTMLSIGGGTYSSNIVPVLANDTLRQKFADSAVALLANLGFDGLDIDYESVSDSVQAEQFVDLLNKTRTALDTFAANISASPFSLSFASPGGSSFYGLLDFSAMDKYLDFWNFMGYAYTGSWNTYSGHQASLYNSTTNPLSTPVDTHTGILYYISEGVTRNKINLGCPLYGASFNNTSGPGTAFDGIGTLGTNGAAGLWNYNSLPVPGFNATTYNLPDIGASYSYDPVKKYMISHDSPKIAAVKAQYVLDMGLGGTMWWEVSQDRTDDSSLIGTTVDTYGGQSTLDQTLNHLNYSTSVYDNLRAGFPAESVANITAPSTSTTATATPSWTSSVTSSLMEPSTVPGCTKYHLVVSGDTCQKIESEYGITNAEFMQWNPYSGSTCANLWLGYYVCVQGPTTSISSSTPVTTSATILTTAAPPSPTEPRTISSCASYHLVVSGDTCYSIENKYGITPHDFSQWNPYIGSDCMNLWLGFYICVQGPTSSTSSSAFVTSSAIAASSSTPRTIPTKTTPTPTTSSTAPPSPTEPRTISTCTDYHLVVSGDTCYSIEQKYGITANQFNEWNPYVGSECGSLWLAFYVCIGHAPTHRQKAAWTVSHVHLTHFNILTYPINYAMVIVCFVLAGALITGTAANNPPPLPPPYLSSYTASQYPCPRVLLEMASGQ</sequence>
<dbReference type="PANTHER" id="PTHR34997:SF1">
    <property type="entry name" value="PEPTIDOGLYCAN-BINDING LYSIN DOMAIN"/>
    <property type="match status" value="1"/>
</dbReference>
<comment type="similarity">
    <text evidence="2">Belongs to the glycosyl hydrolase 18 family. Chitinase class V subfamily.</text>
</comment>
<dbReference type="GO" id="GO:0008061">
    <property type="term" value="F:chitin binding"/>
    <property type="evidence" value="ECO:0007669"/>
    <property type="project" value="UniProtKB-KW"/>
</dbReference>
<dbReference type="InterPro" id="IPR001579">
    <property type="entry name" value="Glyco_hydro_18_chit_AS"/>
</dbReference>
<gene>
    <name evidence="16" type="ORF">GQ26_0170700</name>
</gene>
<evidence type="ECO:0000256" key="10">
    <source>
        <dbReference type="ARBA" id="ARBA00023326"/>
    </source>
</evidence>
<feature type="compositionally biased region" description="Low complexity" evidence="12">
    <location>
        <begin position="622"/>
        <end position="641"/>
    </location>
</feature>
<evidence type="ECO:0000256" key="7">
    <source>
        <dbReference type="ARBA" id="ARBA00023026"/>
    </source>
</evidence>
<evidence type="ECO:0000256" key="8">
    <source>
        <dbReference type="ARBA" id="ARBA00023277"/>
    </source>
</evidence>
<feature type="region of interest" description="Disordered" evidence="12">
    <location>
        <begin position="622"/>
        <end position="649"/>
    </location>
</feature>
<keyword evidence="8" id="KW-0119">Carbohydrate metabolism</keyword>
<reference key="1">
    <citation type="journal article" date="2014" name="PLoS Genet.">
        <title>Signature Gene Expression Reveals Novel Clues to the Molecular Mechanisms of Dimorphic Transition in Penicillium marneffei.</title>
        <authorList>
            <person name="Yang E."/>
            <person name="Wang G."/>
            <person name="Cai J."/>
            <person name="Woo P.C."/>
            <person name="Lau S.K."/>
            <person name="Yuen K.-Y."/>
            <person name="Chow W.-N."/>
            <person name="Lin X."/>
        </authorList>
    </citation>
    <scope>NUCLEOTIDE SEQUENCE [LARGE SCALE GENOMIC DNA]</scope>
    <source>
        <strain>PM1</strain>
    </source>
</reference>
<dbReference type="GO" id="GO:0008843">
    <property type="term" value="F:endochitinase activity"/>
    <property type="evidence" value="ECO:0007669"/>
    <property type="project" value="UniProtKB-EC"/>
</dbReference>
<keyword evidence="9 11" id="KW-0326">Glycosidase</keyword>
<evidence type="ECO:0000256" key="6">
    <source>
        <dbReference type="ARBA" id="ARBA00023024"/>
    </source>
</evidence>
<evidence type="ECO:0000256" key="5">
    <source>
        <dbReference type="ARBA" id="ARBA00022801"/>
    </source>
</evidence>
<dbReference type="InterPro" id="IPR001223">
    <property type="entry name" value="Glyco_hydro18_cat"/>
</dbReference>
<evidence type="ECO:0000256" key="13">
    <source>
        <dbReference type="SAM" id="SignalP"/>
    </source>
</evidence>
<organism evidence="16">
    <name type="scientific">Talaromyces marneffei PM1</name>
    <dbReference type="NCBI Taxonomy" id="1077442"/>
    <lineage>
        <taxon>Eukaryota</taxon>
        <taxon>Fungi</taxon>
        <taxon>Dikarya</taxon>
        <taxon>Ascomycota</taxon>
        <taxon>Pezizomycotina</taxon>
        <taxon>Eurotiomycetes</taxon>
        <taxon>Eurotiomycetidae</taxon>
        <taxon>Eurotiales</taxon>
        <taxon>Trichocomaceae</taxon>
        <taxon>Talaromyces</taxon>
        <taxon>Talaromyces sect. Talaromyces</taxon>
    </lineage>
</organism>
<dbReference type="InterPro" id="IPR029070">
    <property type="entry name" value="Chitinase_insertion_sf"/>
</dbReference>
<dbReference type="EC" id="3.2.1.14" evidence="3"/>
<feature type="signal peptide" evidence="13">
    <location>
        <begin position="1"/>
        <end position="16"/>
    </location>
</feature>
<reference evidence="16" key="2">
    <citation type="journal article" date="2014" name="PLoS Genet.">
        <title>Signature gene expression reveals novel clues to the molecular mechanisms of dimorphic transition in Penicillium marneffei.</title>
        <authorList>
            <person name="Yang E."/>
            <person name="Wang G."/>
            <person name="Cai J."/>
            <person name="Woo P.C."/>
            <person name="Lau S.K."/>
            <person name="Yuen K.-Y."/>
            <person name="Chow W.-N."/>
            <person name="Lin X."/>
        </authorList>
    </citation>
    <scope>NUCLEOTIDE SEQUENCE</scope>
    <source>
        <strain evidence="16">PM1</strain>
    </source>
</reference>
<evidence type="ECO:0000259" key="14">
    <source>
        <dbReference type="PROSITE" id="PS51782"/>
    </source>
</evidence>
<dbReference type="GO" id="GO:0006032">
    <property type="term" value="P:chitin catabolic process"/>
    <property type="evidence" value="ECO:0007669"/>
    <property type="project" value="UniProtKB-KW"/>
</dbReference>
<evidence type="ECO:0000313" key="16">
    <source>
        <dbReference type="EMBL" id="KFX46793.1"/>
    </source>
</evidence>
<dbReference type="EMBL" id="JPOX01000017">
    <property type="protein sequence ID" value="KFX46793.1"/>
    <property type="molecule type" value="Genomic_DNA"/>
</dbReference>
<dbReference type="InterPro" id="IPR052210">
    <property type="entry name" value="LysM1-like"/>
</dbReference>
<dbReference type="SMART" id="SM00636">
    <property type="entry name" value="Glyco_18"/>
    <property type="match status" value="1"/>
</dbReference>
<comment type="caution">
    <text evidence="16">The sequence shown here is derived from an EMBL/GenBank/DDBJ whole genome shotgun (WGS) entry which is preliminary data.</text>
</comment>
<dbReference type="SUPFAM" id="SSF54106">
    <property type="entry name" value="LysM domain"/>
    <property type="match status" value="3"/>
</dbReference>
<feature type="domain" description="LysM" evidence="14">
    <location>
        <begin position="656"/>
        <end position="702"/>
    </location>
</feature>
<comment type="catalytic activity">
    <reaction evidence="1">
        <text>Random endo-hydrolysis of N-acetyl-beta-D-glucosaminide (1-&gt;4)-beta-linkages in chitin and chitodextrins.</text>
        <dbReference type="EC" id="3.2.1.14"/>
    </reaction>
</comment>
<dbReference type="InterPro" id="IPR018392">
    <property type="entry name" value="LysM"/>
</dbReference>
<dbReference type="InterPro" id="IPR036779">
    <property type="entry name" value="LysM_dom_sf"/>
</dbReference>
<dbReference type="InterPro" id="IPR011583">
    <property type="entry name" value="Chitinase_II/V-like_cat"/>
</dbReference>
<evidence type="ECO:0000256" key="3">
    <source>
        <dbReference type="ARBA" id="ARBA00012729"/>
    </source>
</evidence>
<dbReference type="Gene3D" id="3.20.20.80">
    <property type="entry name" value="Glycosidases"/>
    <property type="match status" value="1"/>
</dbReference>
<feature type="domain" description="LysM" evidence="14">
    <location>
        <begin position="553"/>
        <end position="599"/>
    </location>
</feature>
<evidence type="ECO:0000256" key="1">
    <source>
        <dbReference type="ARBA" id="ARBA00000822"/>
    </source>
</evidence>
<dbReference type="CDD" id="cd00118">
    <property type="entry name" value="LysM"/>
    <property type="match status" value="3"/>
</dbReference>
<evidence type="ECO:0000256" key="11">
    <source>
        <dbReference type="RuleBase" id="RU000489"/>
    </source>
</evidence>
<keyword evidence="7" id="KW-0843">Virulence</keyword>
<dbReference type="Gene3D" id="3.10.50.10">
    <property type="match status" value="1"/>
</dbReference>
<evidence type="ECO:0000259" key="15">
    <source>
        <dbReference type="PROSITE" id="PS51910"/>
    </source>
</evidence>
<dbReference type="AlphaFoldDB" id="A0A093XNI7"/>
<dbReference type="PROSITE" id="PS51782">
    <property type="entry name" value="LYSM"/>
    <property type="match status" value="3"/>
</dbReference>
<keyword evidence="13" id="KW-0732">Signal</keyword>
<evidence type="ECO:0000256" key="2">
    <source>
        <dbReference type="ARBA" id="ARBA00008682"/>
    </source>
</evidence>
<evidence type="ECO:0000256" key="9">
    <source>
        <dbReference type="ARBA" id="ARBA00023295"/>
    </source>
</evidence>
<dbReference type="CDD" id="cd06548">
    <property type="entry name" value="GH18_chitinase"/>
    <property type="match status" value="1"/>
</dbReference>
<evidence type="ECO:0000256" key="12">
    <source>
        <dbReference type="SAM" id="MobiDB-lite"/>
    </source>
</evidence>
<keyword evidence="5 11" id="KW-0378">Hydrolase</keyword>